<reference evidence="2" key="2">
    <citation type="journal article" date="2015" name="Data Brief">
        <title>Shoot transcriptome of the giant reed, Arundo donax.</title>
        <authorList>
            <person name="Barrero R.A."/>
            <person name="Guerrero F.D."/>
            <person name="Moolhuijzen P."/>
            <person name="Goolsby J.A."/>
            <person name="Tidwell J."/>
            <person name="Bellgard S.E."/>
            <person name="Bellgard M.I."/>
        </authorList>
    </citation>
    <scope>NUCLEOTIDE SEQUENCE</scope>
    <source>
        <tissue evidence="2">Shoot tissue taken approximately 20 cm above the soil surface</tissue>
    </source>
</reference>
<proteinExistence type="predicted"/>
<evidence type="ECO:0000313" key="2">
    <source>
        <dbReference type="EMBL" id="JAD23135.1"/>
    </source>
</evidence>
<feature type="compositionally biased region" description="Low complexity" evidence="1">
    <location>
        <begin position="12"/>
        <end position="21"/>
    </location>
</feature>
<organism evidence="2">
    <name type="scientific">Arundo donax</name>
    <name type="common">Giant reed</name>
    <name type="synonym">Donax arundinaceus</name>
    <dbReference type="NCBI Taxonomy" id="35708"/>
    <lineage>
        <taxon>Eukaryota</taxon>
        <taxon>Viridiplantae</taxon>
        <taxon>Streptophyta</taxon>
        <taxon>Embryophyta</taxon>
        <taxon>Tracheophyta</taxon>
        <taxon>Spermatophyta</taxon>
        <taxon>Magnoliopsida</taxon>
        <taxon>Liliopsida</taxon>
        <taxon>Poales</taxon>
        <taxon>Poaceae</taxon>
        <taxon>PACMAD clade</taxon>
        <taxon>Arundinoideae</taxon>
        <taxon>Arundineae</taxon>
        <taxon>Arundo</taxon>
    </lineage>
</organism>
<reference evidence="2" key="1">
    <citation type="submission" date="2014-09" db="EMBL/GenBank/DDBJ databases">
        <authorList>
            <person name="Magalhaes I.L.F."/>
            <person name="Oliveira U."/>
            <person name="Santos F.R."/>
            <person name="Vidigal T.H.D.A."/>
            <person name="Brescovit A.D."/>
            <person name="Santos A.J."/>
        </authorList>
    </citation>
    <scope>NUCLEOTIDE SEQUENCE</scope>
    <source>
        <tissue evidence="2">Shoot tissue taken approximately 20 cm above the soil surface</tissue>
    </source>
</reference>
<sequence length="47" mass="4758">MEPAVERNESVAPAGAAAAARARAKERSTAAWELKGNATTATCGGKE</sequence>
<protein>
    <submittedName>
        <fullName evidence="2">BZ1</fullName>
    </submittedName>
</protein>
<feature type="region of interest" description="Disordered" evidence="1">
    <location>
        <begin position="1"/>
        <end position="22"/>
    </location>
</feature>
<evidence type="ECO:0000256" key="1">
    <source>
        <dbReference type="SAM" id="MobiDB-lite"/>
    </source>
</evidence>
<dbReference type="AlphaFoldDB" id="A0A0A8YCE4"/>
<dbReference type="EMBL" id="GBRH01274760">
    <property type="protein sequence ID" value="JAD23135.1"/>
    <property type="molecule type" value="Transcribed_RNA"/>
</dbReference>
<name>A0A0A8YCE4_ARUDO</name>
<accession>A0A0A8YCE4</accession>